<dbReference type="RefSeq" id="WP_181887055.1">
    <property type="nucleotide sequence ID" value="NZ_CP059472.1"/>
</dbReference>
<name>A0A7D7QV14_9FLAO</name>
<keyword evidence="4" id="KW-1185">Reference proteome</keyword>
<reference evidence="1" key="3">
    <citation type="submission" date="2020-07" db="EMBL/GenBank/DDBJ databases">
        <authorList>
            <person name="Yang C."/>
        </authorList>
    </citation>
    <scope>NUCLEOTIDE SEQUENCE</scope>
    <source>
        <strain evidence="1">Cx-624</strain>
    </source>
</reference>
<dbReference type="EMBL" id="CP059472">
    <property type="protein sequence ID" value="QMS97710.1"/>
    <property type="molecule type" value="Genomic_DNA"/>
</dbReference>
<reference evidence="2 3" key="1">
    <citation type="submission" date="2020-07" db="EMBL/GenBank/DDBJ databases">
        <title>Chryseobacterium sp.cx-624.</title>
        <authorList>
            <person name="Yang C."/>
        </authorList>
    </citation>
    <scope>NUCLEOTIDE SEQUENCE [LARGE SCALE GENOMIC DNA]</scope>
    <source>
        <strain evidence="2">Cx-624</strain>
        <strain evidence="3">cx-624</strain>
    </source>
</reference>
<dbReference type="Proteomes" id="UP000515349">
    <property type="component" value="Chromosome"/>
</dbReference>
<dbReference type="PROSITE" id="PS51257">
    <property type="entry name" value="PROKAR_LIPOPROTEIN"/>
    <property type="match status" value="1"/>
</dbReference>
<evidence type="ECO:0000313" key="2">
    <source>
        <dbReference type="EMBL" id="QMS97710.1"/>
    </source>
</evidence>
<gene>
    <name evidence="2" type="ORF">H1R16_08235</name>
    <name evidence="1" type="ORF">H2507_07205</name>
</gene>
<dbReference type="AlphaFoldDB" id="A0A7D7QV14"/>
<proteinExistence type="predicted"/>
<reference evidence="4" key="2">
    <citation type="submission" date="2020-07" db="EMBL/GenBank/DDBJ databases">
        <title>Flavobacterium sp. xlx-214.</title>
        <authorList>
            <person name="Yang C."/>
        </authorList>
    </citation>
    <scope>NUCLEOTIDE SEQUENCE [LARGE SCALE GENOMIC DNA]</scope>
    <source>
        <strain evidence="4">CX-624</strain>
    </source>
</reference>
<evidence type="ECO:0000313" key="3">
    <source>
        <dbReference type="Proteomes" id="UP000515349"/>
    </source>
</evidence>
<organism evidence="2 3">
    <name type="scientific">Marnyiella aurantia</name>
    <dbReference type="NCBI Taxonomy" id="2758037"/>
    <lineage>
        <taxon>Bacteria</taxon>
        <taxon>Pseudomonadati</taxon>
        <taxon>Bacteroidota</taxon>
        <taxon>Flavobacteriia</taxon>
        <taxon>Flavobacteriales</taxon>
        <taxon>Weeksellaceae</taxon>
        <taxon>Marnyiella</taxon>
    </lineage>
</organism>
<protein>
    <submittedName>
        <fullName evidence="2">Uncharacterized protein</fullName>
    </submittedName>
</protein>
<dbReference type="KEGG" id="cbau:H1R16_08235"/>
<dbReference type="EMBL" id="JACEUX010000002">
    <property type="protein sequence ID" value="MBA5246952.1"/>
    <property type="molecule type" value="Genomic_DNA"/>
</dbReference>
<evidence type="ECO:0000313" key="1">
    <source>
        <dbReference type="EMBL" id="MBA5246952.1"/>
    </source>
</evidence>
<sequence length="190" mass="21248">MLKILTYNLLISLFIIMLLGCKEESDLKHLELQKRDSLLTVKEKEFALKAADYKSLLELRDSLTAMKDSVAVNPLPVDITGNWTGKIVCTHSNCTDYVVGDVRTDEWNLSVDDGKIAAKNINKTGVIRMYTGEYDGTRILLASQNTPDAPVNRSFKIEFGTVSAERLAGTREIQVDQSCTSQFSIELVRK</sequence>
<accession>A0A7D7QV14</accession>
<evidence type="ECO:0000313" key="4">
    <source>
        <dbReference type="Proteomes" id="UP000539710"/>
    </source>
</evidence>
<dbReference type="Proteomes" id="UP000539710">
    <property type="component" value="Unassembled WGS sequence"/>
</dbReference>